<evidence type="ECO:0000313" key="2">
    <source>
        <dbReference type="EMBL" id="GMH30994.1"/>
    </source>
</evidence>
<dbReference type="InterPro" id="IPR036249">
    <property type="entry name" value="Thioredoxin-like_sf"/>
</dbReference>
<proteinExistence type="predicted"/>
<dbReference type="AlphaFoldDB" id="A0AAD3TKU8"/>
<accession>A0AAD3TKU8</accession>
<dbReference type="Gene3D" id="3.40.30.10">
    <property type="entry name" value="Glutaredoxin"/>
    <property type="match status" value="1"/>
</dbReference>
<reference evidence="2" key="1">
    <citation type="submission" date="2023-05" db="EMBL/GenBank/DDBJ databases">
        <title>Nepenthes gracilis genome sequencing.</title>
        <authorList>
            <person name="Fukushima K."/>
        </authorList>
    </citation>
    <scope>NUCLEOTIDE SEQUENCE</scope>
    <source>
        <strain evidence="2">SING2019-196</strain>
    </source>
</reference>
<feature type="signal peptide" evidence="1">
    <location>
        <begin position="1"/>
        <end position="28"/>
    </location>
</feature>
<gene>
    <name evidence="2" type="ORF">Nepgr_032837</name>
</gene>
<keyword evidence="1" id="KW-0732">Signal</keyword>
<evidence type="ECO:0000313" key="3">
    <source>
        <dbReference type="Proteomes" id="UP001279734"/>
    </source>
</evidence>
<dbReference type="Proteomes" id="UP001279734">
    <property type="component" value="Unassembled WGS sequence"/>
</dbReference>
<organism evidence="2 3">
    <name type="scientific">Nepenthes gracilis</name>
    <name type="common">Slender pitcher plant</name>
    <dbReference type="NCBI Taxonomy" id="150966"/>
    <lineage>
        <taxon>Eukaryota</taxon>
        <taxon>Viridiplantae</taxon>
        <taxon>Streptophyta</taxon>
        <taxon>Embryophyta</taxon>
        <taxon>Tracheophyta</taxon>
        <taxon>Spermatophyta</taxon>
        <taxon>Magnoliopsida</taxon>
        <taxon>eudicotyledons</taxon>
        <taxon>Gunneridae</taxon>
        <taxon>Pentapetalae</taxon>
        <taxon>Caryophyllales</taxon>
        <taxon>Nepenthaceae</taxon>
        <taxon>Nepenthes</taxon>
    </lineage>
</organism>
<dbReference type="EMBL" id="BSYO01000039">
    <property type="protein sequence ID" value="GMH30994.1"/>
    <property type="molecule type" value="Genomic_DNA"/>
</dbReference>
<sequence>MDAQASTGASIAFHCSLLLFINVRPSSTSTVRTFMAPCKLYGDVNSVGTMRVLASLCEHDVEFEFVQIDLNGDHRIPQSLIALNVILS</sequence>
<evidence type="ECO:0000256" key="1">
    <source>
        <dbReference type="SAM" id="SignalP"/>
    </source>
</evidence>
<dbReference type="SUPFAM" id="SSF52833">
    <property type="entry name" value="Thioredoxin-like"/>
    <property type="match status" value="1"/>
</dbReference>
<protein>
    <submittedName>
        <fullName evidence="2">Uncharacterized protein</fullName>
    </submittedName>
</protein>
<name>A0AAD3TKU8_NEPGR</name>
<comment type="caution">
    <text evidence="2">The sequence shown here is derived from an EMBL/GenBank/DDBJ whole genome shotgun (WGS) entry which is preliminary data.</text>
</comment>
<feature type="chain" id="PRO_5041903009" evidence="1">
    <location>
        <begin position="29"/>
        <end position="88"/>
    </location>
</feature>
<keyword evidence="3" id="KW-1185">Reference proteome</keyword>